<dbReference type="EMBL" id="CP020946">
    <property type="protein sequence ID" value="ASD65402.1"/>
    <property type="molecule type" value="Genomic_DNA"/>
</dbReference>
<proteinExistence type="predicted"/>
<name>A0A1Z3ND67_BDEBC</name>
<dbReference type="OrthoDB" id="5288698at2"/>
<reference evidence="2 3" key="1">
    <citation type="submission" date="2017-04" db="EMBL/GenBank/DDBJ databases">
        <title>Whole genome sequence of Bdellovibrio bacteriovorus strain SSB218315.</title>
        <authorList>
            <person name="Oyedara O."/>
            <person name="Rodriguez-Perez M.A."/>
        </authorList>
    </citation>
    <scope>NUCLEOTIDE SEQUENCE [LARGE SCALE GENOMIC DNA]</scope>
    <source>
        <strain evidence="2 3">SSB218315</strain>
    </source>
</reference>
<dbReference type="Proteomes" id="UP000197003">
    <property type="component" value="Chromosome"/>
</dbReference>
<evidence type="ECO:0000259" key="1">
    <source>
        <dbReference type="Pfam" id="PF12706"/>
    </source>
</evidence>
<evidence type="ECO:0000313" key="3">
    <source>
        <dbReference type="Proteomes" id="UP000197003"/>
    </source>
</evidence>
<organism evidence="2 3">
    <name type="scientific">Bdellovibrio bacteriovorus</name>
    <dbReference type="NCBI Taxonomy" id="959"/>
    <lineage>
        <taxon>Bacteria</taxon>
        <taxon>Pseudomonadati</taxon>
        <taxon>Bdellovibrionota</taxon>
        <taxon>Bdellovibrionia</taxon>
        <taxon>Bdellovibrionales</taxon>
        <taxon>Pseudobdellovibrionaceae</taxon>
        <taxon>Bdellovibrio</taxon>
    </lineage>
</organism>
<dbReference type="AlphaFoldDB" id="A0A1Z3ND67"/>
<dbReference type="PROSITE" id="PS51257">
    <property type="entry name" value="PROKAR_LIPOPROTEIN"/>
    <property type="match status" value="1"/>
</dbReference>
<dbReference type="PANTHER" id="PTHR15032:SF4">
    <property type="entry name" value="N-ACYL-PHOSPHATIDYLETHANOLAMINE-HYDROLYZING PHOSPHOLIPASE D"/>
    <property type="match status" value="1"/>
</dbReference>
<dbReference type="Pfam" id="PF12706">
    <property type="entry name" value="Lactamase_B_2"/>
    <property type="match status" value="1"/>
</dbReference>
<evidence type="ECO:0000313" key="2">
    <source>
        <dbReference type="EMBL" id="ASD65402.1"/>
    </source>
</evidence>
<dbReference type="InterPro" id="IPR001279">
    <property type="entry name" value="Metallo-B-lactamas"/>
</dbReference>
<sequence>MKLTLIAVAGLFVFLGCQSFRYHDPQKPHRGETQFYNNYDNSPKASFWKWQWERLTGPHKDEAPFRPPVLKTDTEYLRQNKSETTLTWIGHSSFLLQLHGKNVVTDPVFSERVSPVSFMGPKRLVALPFEQKELPPVDVVLVSHAHYDHLDLKTLRELNKHNQGKTLFLVPLGNADLLKSEGIENVKELDWWEQFSLDGLTITFTPAQHWTQRSLWDRNQTLWGGWHVQSEKFKFFYAGDTGYSKDFSDVHSRFGDVDLALIPIGAYEPRWFMGKQHVDPDGAVKIHKDLHSRLSIGVHWGTFRLSDEPMAEPPQELAAARDRAGIPESGFRVMMHGEVLKLDNRK</sequence>
<protein>
    <submittedName>
        <fullName evidence="2">MBL fold metallo-hydrolase</fullName>
    </submittedName>
</protein>
<accession>A0A1Z3ND67</accession>
<dbReference type="PANTHER" id="PTHR15032">
    <property type="entry name" value="N-ACYL-PHOSPHATIDYLETHANOLAMINE-HYDROLYZING PHOSPHOLIPASE D"/>
    <property type="match status" value="1"/>
</dbReference>
<keyword evidence="2" id="KW-0378">Hydrolase</keyword>
<dbReference type="GO" id="GO:0008270">
    <property type="term" value="F:zinc ion binding"/>
    <property type="evidence" value="ECO:0007669"/>
    <property type="project" value="InterPro"/>
</dbReference>
<dbReference type="InterPro" id="IPR024884">
    <property type="entry name" value="NAPE-PLD"/>
</dbReference>
<dbReference type="Gene3D" id="3.60.15.10">
    <property type="entry name" value="Ribonuclease Z/Hydroxyacylglutathione hydrolase-like"/>
    <property type="match status" value="1"/>
</dbReference>
<dbReference type="PIRSF" id="PIRSF038896">
    <property type="entry name" value="NAPE-PLD"/>
    <property type="match status" value="1"/>
</dbReference>
<feature type="domain" description="Metallo-beta-lactamase" evidence="1">
    <location>
        <begin position="102"/>
        <end position="300"/>
    </location>
</feature>
<dbReference type="GO" id="GO:0005737">
    <property type="term" value="C:cytoplasm"/>
    <property type="evidence" value="ECO:0007669"/>
    <property type="project" value="TreeGrafter"/>
</dbReference>
<dbReference type="SUPFAM" id="SSF56281">
    <property type="entry name" value="Metallo-hydrolase/oxidoreductase"/>
    <property type="match status" value="1"/>
</dbReference>
<gene>
    <name evidence="2" type="ORF">B9G79_04940</name>
</gene>
<dbReference type="InterPro" id="IPR036866">
    <property type="entry name" value="RibonucZ/Hydroxyglut_hydro"/>
</dbReference>
<dbReference type="GO" id="GO:0070290">
    <property type="term" value="F:N-acylphosphatidylethanolamine-specific phospholipase D activity"/>
    <property type="evidence" value="ECO:0007669"/>
    <property type="project" value="InterPro"/>
</dbReference>